<keyword evidence="8" id="KW-1133">Transmembrane helix</keyword>
<keyword evidence="9 10" id="KW-0472">Membrane</keyword>
<dbReference type="Gene3D" id="3.40.50.1820">
    <property type="entry name" value="alpha/beta hydrolase"/>
    <property type="match status" value="1"/>
</dbReference>
<dbReference type="GO" id="GO:0005789">
    <property type="term" value="C:endoplasmic reticulum membrane"/>
    <property type="evidence" value="ECO:0007669"/>
    <property type="project" value="UniProtKB-SubCell"/>
</dbReference>
<evidence type="ECO:0000256" key="8">
    <source>
        <dbReference type="ARBA" id="ARBA00022989"/>
    </source>
</evidence>
<reference evidence="13" key="1">
    <citation type="journal article" date="2018" name="Nat. Microbiol.">
        <title>Leveraging single-cell genomics to expand the fungal tree of life.</title>
        <authorList>
            <person name="Ahrendt S.R."/>
            <person name="Quandt C.A."/>
            <person name="Ciobanu D."/>
            <person name="Clum A."/>
            <person name="Salamov A."/>
            <person name="Andreopoulos B."/>
            <person name="Cheng J.F."/>
            <person name="Woyke T."/>
            <person name="Pelin A."/>
            <person name="Henrissat B."/>
            <person name="Reynolds N.K."/>
            <person name="Benny G.L."/>
            <person name="Smith M.E."/>
            <person name="James T.Y."/>
            <person name="Grigoriev I.V."/>
        </authorList>
    </citation>
    <scope>NUCLEOTIDE SEQUENCE [LARGE SCALE GENOMIC DNA]</scope>
    <source>
        <strain evidence="13">RSA 1356</strain>
    </source>
</reference>
<evidence type="ECO:0000256" key="2">
    <source>
        <dbReference type="ARBA" id="ARBA00006931"/>
    </source>
</evidence>
<dbReference type="GO" id="GO:0006888">
    <property type="term" value="P:endoplasmic reticulum to Golgi vesicle-mediated transport"/>
    <property type="evidence" value="ECO:0007669"/>
    <property type="project" value="TreeGrafter"/>
</dbReference>
<dbReference type="GO" id="GO:0050185">
    <property type="term" value="F:phosphatidylinositol deacylase activity"/>
    <property type="evidence" value="ECO:0007669"/>
    <property type="project" value="TreeGrafter"/>
</dbReference>
<feature type="non-terminal residue" evidence="12">
    <location>
        <position position="1"/>
    </location>
</feature>
<dbReference type="GO" id="GO:0006505">
    <property type="term" value="P:GPI anchor metabolic process"/>
    <property type="evidence" value="ECO:0007669"/>
    <property type="project" value="TreeGrafter"/>
</dbReference>
<dbReference type="OrthoDB" id="348976at2759"/>
<evidence type="ECO:0000256" key="5">
    <source>
        <dbReference type="ARBA" id="ARBA00022801"/>
    </source>
</evidence>
<dbReference type="Pfam" id="PF07819">
    <property type="entry name" value="PGAP1"/>
    <property type="match status" value="1"/>
</dbReference>
<protein>
    <recommendedName>
        <fullName evidence="10">GPI inositol-deacylase</fullName>
        <ecNumber evidence="10">3.1.-.-</ecNumber>
    </recommendedName>
</protein>
<keyword evidence="13" id="KW-1185">Reference proteome</keyword>
<evidence type="ECO:0000256" key="7">
    <source>
        <dbReference type="ARBA" id="ARBA00022927"/>
    </source>
</evidence>
<keyword evidence="7 10" id="KW-0653">Protein transport</keyword>
<dbReference type="STRING" id="78915.A0A4V1IWN8"/>
<comment type="subcellular location">
    <subcellularLocation>
        <location evidence="1">Endoplasmic reticulum membrane</location>
        <topology evidence="1">Multi-pass membrane protein</topology>
    </subcellularLocation>
</comment>
<keyword evidence="6 10" id="KW-0256">Endoplasmic reticulum</keyword>
<evidence type="ECO:0000256" key="10">
    <source>
        <dbReference type="RuleBase" id="RU365011"/>
    </source>
</evidence>
<evidence type="ECO:0000313" key="13">
    <source>
        <dbReference type="Proteomes" id="UP000271241"/>
    </source>
</evidence>
<dbReference type="InterPro" id="IPR029058">
    <property type="entry name" value="AB_hydrolase_fold"/>
</dbReference>
<organism evidence="12 13">
    <name type="scientific">Thamnocephalis sphaerospora</name>
    <dbReference type="NCBI Taxonomy" id="78915"/>
    <lineage>
        <taxon>Eukaryota</taxon>
        <taxon>Fungi</taxon>
        <taxon>Fungi incertae sedis</taxon>
        <taxon>Zoopagomycota</taxon>
        <taxon>Zoopagomycotina</taxon>
        <taxon>Zoopagomycetes</taxon>
        <taxon>Zoopagales</taxon>
        <taxon>Sigmoideomycetaceae</taxon>
        <taxon>Thamnocephalis</taxon>
    </lineage>
</organism>
<evidence type="ECO:0000256" key="1">
    <source>
        <dbReference type="ARBA" id="ARBA00004477"/>
    </source>
</evidence>
<evidence type="ECO:0000259" key="11">
    <source>
        <dbReference type="Pfam" id="PF07819"/>
    </source>
</evidence>
<evidence type="ECO:0000256" key="3">
    <source>
        <dbReference type="ARBA" id="ARBA00022448"/>
    </source>
</evidence>
<dbReference type="InterPro" id="IPR039529">
    <property type="entry name" value="PGAP1/BST1"/>
</dbReference>
<feature type="domain" description="GPI inositol-deacylase PGAP1-like alpha/beta" evidence="11">
    <location>
        <begin position="1"/>
        <end position="234"/>
    </location>
</feature>
<dbReference type="SUPFAM" id="SSF53474">
    <property type="entry name" value="alpha/beta-Hydrolases"/>
    <property type="match status" value="1"/>
</dbReference>
<keyword evidence="5 10" id="KW-0378">Hydrolase</keyword>
<dbReference type="InterPro" id="IPR012908">
    <property type="entry name" value="PGAP1-ab_dom-like"/>
</dbReference>
<name>A0A4V1IWN8_9FUNG</name>
<dbReference type="PANTHER" id="PTHR15495">
    <property type="entry name" value="NEGATIVE REGULATOR OF VESICLE FORMATION-RELATED"/>
    <property type="match status" value="1"/>
</dbReference>
<feature type="non-terminal residue" evidence="12">
    <location>
        <position position="234"/>
    </location>
</feature>
<comment type="function">
    <text evidence="10">Involved in inositol deacylation of GPI-anchored proteins which plays important roles in the quality control and ER-associated degradation of GPI-anchored proteins.</text>
</comment>
<sequence>LNGIPVLFIHGNAGSYKQVRSLASEAAMLYHDKLVADMKAAELPMDAPAVDLNEEFTALHGQSLMEQAEYINDAIQYILSLYHERRPTTNLPHAHRAAQRLPEPTSVIIVGHSMGGIVARAALTLPNYQRGSINTLLTVSSPHIAPPAPLDRRINQIYTHVNAFWRRSFERRGVANLLHDVVLVTLAGGQPDTMINSDLCDVSGLVPRTNGFTVYTTGIPDLWSSMNHHCVFWC</sequence>
<comment type="similarity">
    <text evidence="2 10">Belongs to the GPI inositol-deacylase family.</text>
</comment>
<dbReference type="AlphaFoldDB" id="A0A4V1IWN8"/>
<dbReference type="GO" id="GO:0015031">
    <property type="term" value="P:protein transport"/>
    <property type="evidence" value="ECO:0007669"/>
    <property type="project" value="UniProtKB-KW"/>
</dbReference>
<dbReference type="EMBL" id="KZ992626">
    <property type="protein sequence ID" value="RKP08209.1"/>
    <property type="molecule type" value="Genomic_DNA"/>
</dbReference>
<proteinExistence type="inferred from homology"/>
<keyword evidence="4" id="KW-0812">Transmembrane</keyword>
<dbReference type="Proteomes" id="UP000271241">
    <property type="component" value="Unassembled WGS sequence"/>
</dbReference>
<dbReference type="EC" id="3.1.-.-" evidence="10"/>
<keyword evidence="3 10" id="KW-0813">Transport</keyword>
<accession>A0A4V1IWN8</accession>
<evidence type="ECO:0000256" key="6">
    <source>
        <dbReference type="ARBA" id="ARBA00022824"/>
    </source>
</evidence>
<evidence type="ECO:0000313" key="12">
    <source>
        <dbReference type="EMBL" id="RKP08209.1"/>
    </source>
</evidence>
<evidence type="ECO:0000256" key="4">
    <source>
        <dbReference type="ARBA" id="ARBA00022692"/>
    </source>
</evidence>
<dbReference type="PANTHER" id="PTHR15495:SF7">
    <property type="entry name" value="GPI INOSITOL-DEACYLASE"/>
    <property type="match status" value="1"/>
</dbReference>
<gene>
    <name evidence="12" type="ORF">THASP1DRAFT_3999</name>
</gene>
<evidence type="ECO:0000256" key="9">
    <source>
        <dbReference type="ARBA" id="ARBA00023136"/>
    </source>
</evidence>